<dbReference type="NCBIfam" id="TIGR00632">
    <property type="entry name" value="vsr"/>
    <property type="match status" value="1"/>
</dbReference>
<keyword evidence="8" id="KW-1185">Reference proteome</keyword>
<evidence type="ECO:0000256" key="6">
    <source>
        <dbReference type="PIRNR" id="PIRNR018267"/>
    </source>
</evidence>
<dbReference type="SUPFAM" id="SSF52980">
    <property type="entry name" value="Restriction endonuclease-like"/>
    <property type="match status" value="1"/>
</dbReference>
<keyword evidence="5 6" id="KW-0234">DNA repair</keyword>
<accession>A0ABT9I3D2</accession>
<evidence type="ECO:0000313" key="7">
    <source>
        <dbReference type="EMBL" id="MDP5137891.1"/>
    </source>
</evidence>
<evidence type="ECO:0000256" key="5">
    <source>
        <dbReference type="ARBA" id="ARBA00023204"/>
    </source>
</evidence>
<dbReference type="RefSeq" id="WP_305977090.1">
    <property type="nucleotide sequence ID" value="NZ_JAPJDZ010000075.1"/>
</dbReference>
<comment type="similarity">
    <text evidence="6">Belongs to the vsr family.</text>
</comment>
<evidence type="ECO:0000256" key="1">
    <source>
        <dbReference type="ARBA" id="ARBA00022722"/>
    </source>
</evidence>
<dbReference type="PIRSF" id="PIRSF018267">
    <property type="entry name" value="VSR_endonuc"/>
    <property type="match status" value="1"/>
</dbReference>
<evidence type="ECO:0000256" key="2">
    <source>
        <dbReference type="ARBA" id="ARBA00022759"/>
    </source>
</evidence>
<name>A0ABT9I3D2_9GAMM</name>
<proteinExistence type="inferred from homology"/>
<dbReference type="InterPro" id="IPR011335">
    <property type="entry name" value="Restrct_endonuc-II-like"/>
</dbReference>
<gene>
    <name evidence="7" type="ORF">ORJ04_18215</name>
</gene>
<keyword evidence="1 6" id="KW-0540">Nuclease</keyword>
<organism evidence="7 8">
    <name type="scientific">Rheinheimera baltica</name>
    <dbReference type="NCBI Taxonomy" id="67576"/>
    <lineage>
        <taxon>Bacteria</taxon>
        <taxon>Pseudomonadati</taxon>
        <taxon>Pseudomonadota</taxon>
        <taxon>Gammaproteobacteria</taxon>
        <taxon>Chromatiales</taxon>
        <taxon>Chromatiaceae</taxon>
        <taxon>Rheinheimera</taxon>
    </lineage>
</organism>
<dbReference type="Pfam" id="PF03852">
    <property type="entry name" value="Vsr"/>
    <property type="match status" value="1"/>
</dbReference>
<dbReference type="Gene3D" id="3.40.960.10">
    <property type="entry name" value="VSR Endonuclease"/>
    <property type="match status" value="1"/>
</dbReference>
<evidence type="ECO:0000256" key="4">
    <source>
        <dbReference type="ARBA" id="ARBA00022801"/>
    </source>
</evidence>
<keyword evidence="2 6" id="KW-0255">Endonuclease</keyword>
<dbReference type="CDD" id="cd00221">
    <property type="entry name" value="Vsr"/>
    <property type="match status" value="1"/>
</dbReference>
<dbReference type="GO" id="GO:0004519">
    <property type="term" value="F:endonuclease activity"/>
    <property type="evidence" value="ECO:0007669"/>
    <property type="project" value="UniProtKB-KW"/>
</dbReference>
<dbReference type="Proteomes" id="UP001231109">
    <property type="component" value="Unassembled WGS sequence"/>
</dbReference>
<reference evidence="7 8" key="1">
    <citation type="submission" date="2022-11" db="EMBL/GenBank/DDBJ databases">
        <title>Viruses from the air-sea interface of a natural surface slick.</title>
        <authorList>
            <person name="Rahlff J."/>
            <person name="Holmfeldt K."/>
        </authorList>
    </citation>
    <scope>NUCLEOTIDE SEQUENCE [LARGE SCALE GENOMIC DNA]</scope>
    <source>
        <strain evidence="7 8">SMS4</strain>
    </source>
</reference>
<comment type="caution">
    <text evidence="7">The sequence shown here is derived from an EMBL/GenBank/DDBJ whole genome shotgun (WGS) entry which is preliminary data.</text>
</comment>
<keyword evidence="4 6" id="KW-0378">Hydrolase</keyword>
<dbReference type="EC" id="3.1.-.-" evidence="6"/>
<evidence type="ECO:0000313" key="8">
    <source>
        <dbReference type="Proteomes" id="UP001231109"/>
    </source>
</evidence>
<sequence length="150" mass="17602">MTDVHSTAVRSKNMAAVKGRNTRPEMLVRRALHSAGFRYRLHVANLPGKPDLVFPRYKAVIFVQGCFWHQHQCAMFHWPKTRTEWWRQKISANRKHDEAMQDKLRELGWRVMLVWECALKGKNKMPPDQLIADISHWLRNGTSFAELPEA</sequence>
<evidence type="ECO:0000256" key="3">
    <source>
        <dbReference type="ARBA" id="ARBA00022763"/>
    </source>
</evidence>
<protein>
    <recommendedName>
        <fullName evidence="6">Very short patch repair endonuclease</fullName>
        <ecNumber evidence="6">3.1.-.-</ecNumber>
    </recommendedName>
</protein>
<comment type="function">
    <text evidence="6">May nick specific sequences that contain T:G mispairs resulting from m5C-deamination.</text>
</comment>
<dbReference type="InterPro" id="IPR004603">
    <property type="entry name" value="DNA_mismatch_endonuc_vsr"/>
</dbReference>
<keyword evidence="3 6" id="KW-0227">DNA damage</keyword>
<dbReference type="EMBL" id="JAPJDZ010000075">
    <property type="protein sequence ID" value="MDP5137891.1"/>
    <property type="molecule type" value="Genomic_DNA"/>
</dbReference>